<evidence type="ECO:0000256" key="1">
    <source>
        <dbReference type="ARBA" id="ARBA00004162"/>
    </source>
</evidence>
<name>A0ABU7MD80_9ACTN</name>
<evidence type="ECO:0000259" key="12">
    <source>
        <dbReference type="Pfam" id="PF10099"/>
    </source>
</evidence>
<accession>A0ABU7MD80</accession>
<keyword evidence="2" id="KW-1003">Cell membrane</keyword>
<keyword evidence="7" id="KW-0804">Transcription</keyword>
<evidence type="ECO:0000256" key="7">
    <source>
        <dbReference type="ARBA" id="ARBA00023163"/>
    </source>
</evidence>
<dbReference type="Pfam" id="PF10099">
    <property type="entry name" value="RskA_C"/>
    <property type="match status" value="1"/>
</dbReference>
<comment type="caution">
    <text evidence="13">The sequence shown here is derived from an EMBL/GenBank/DDBJ whole genome shotgun (WGS) entry which is preliminary data.</text>
</comment>
<evidence type="ECO:0000256" key="10">
    <source>
        <dbReference type="SAM" id="MobiDB-lite"/>
    </source>
</evidence>
<keyword evidence="4 11" id="KW-1133">Transmembrane helix</keyword>
<dbReference type="Proteomes" id="UP001347146">
    <property type="component" value="Unassembled WGS sequence"/>
</dbReference>
<evidence type="ECO:0000256" key="8">
    <source>
        <dbReference type="ARBA" id="ARBA00029829"/>
    </source>
</evidence>
<evidence type="ECO:0000256" key="9">
    <source>
        <dbReference type="ARBA" id="ARBA00030803"/>
    </source>
</evidence>
<dbReference type="RefSeq" id="WP_330432721.1">
    <property type="nucleotide sequence ID" value="NZ_JAZDUF010000003.1"/>
</dbReference>
<comment type="subcellular location">
    <subcellularLocation>
        <location evidence="1">Cell membrane</location>
        <topology evidence="1">Single-pass membrane protein</topology>
    </subcellularLocation>
</comment>
<feature type="domain" description="Anti-sigma K factor RskA C-terminal" evidence="12">
    <location>
        <begin position="120"/>
        <end position="261"/>
    </location>
</feature>
<dbReference type="PANTHER" id="PTHR37461">
    <property type="entry name" value="ANTI-SIGMA-K FACTOR RSKA"/>
    <property type="match status" value="1"/>
</dbReference>
<evidence type="ECO:0000313" key="14">
    <source>
        <dbReference type="Proteomes" id="UP001347146"/>
    </source>
</evidence>
<dbReference type="Gene3D" id="1.10.10.1320">
    <property type="entry name" value="Anti-sigma factor, zinc-finger domain"/>
    <property type="match status" value="1"/>
</dbReference>
<feature type="region of interest" description="Disordered" evidence="10">
    <location>
        <begin position="78"/>
        <end position="101"/>
    </location>
</feature>
<evidence type="ECO:0000256" key="5">
    <source>
        <dbReference type="ARBA" id="ARBA00023015"/>
    </source>
</evidence>
<reference evidence="13 14" key="1">
    <citation type="submission" date="2024-01" db="EMBL/GenBank/DDBJ databases">
        <title>Draft genome sequence of Gordonia sp. LSe1-13.</title>
        <authorList>
            <person name="Suphannarot A."/>
            <person name="Mingma R."/>
        </authorList>
    </citation>
    <scope>NUCLEOTIDE SEQUENCE [LARGE SCALE GENOMIC DNA]</scope>
    <source>
        <strain evidence="13 14">LSe1-13</strain>
    </source>
</reference>
<evidence type="ECO:0000256" key="3">
    <source>
        <dbReference type="ARBA" id="ARBA00022692"/>
    </source>
</evidence>
<keyword evidence="6 11" id="KW-0472">Membrane</keyword>
<dbReference type="PANTHER" id="PTHR37461:SF1">
    <property type="entry name" value="ANTI-SIGMA-K FACTOR RSKA"/>
    <property type="match status" value="1"/>
</dbReference>
<keyword evidence="14" id="KW-1185">Reference proteome</keyword>
<organism evidence="13 14">
    <name type="scientific">Gordonia sesuvii</name>
    <dbReference type="NCBI Taxonomy" id="3116777"/>
    <lineage>
        <taxon>Bacteria</taxon>
        <taxon>Bacillati</taxon>
        <taxon>Actinomycetota</taxon>
        <taxon>Actinomycetes</taxon>
        <taxon>Mycobacteriales</taxon>
        <taxon>Gordoniaceae</taxon>
        <taxon>Gordonia</taxon>
    </lineage>
</organism>
<evidence type="ECO:0000256" key="6">
    <source>
        <dbReference type="ARBA" id="ARBA00023136"/>
    </source>
</evidence>
<keyword evidence="3 11" id="KW-0812">Transmembrane</keyword>
<evidence type="ECO:0000256" key="11">
    <source>
        <dbReference type="SAM" id="Phobius"/>
    </source>
</evidence>
<evidence type="ECO:0000256" key="4">
    <source>
        <dbReference type="ARBA" id="ARBA00022989"/>
    </source>
</evidence>
<keyword evidence="5" id="KW-0805">Transcription regulation</keyword>
<evidence type="ECO:0000313" key="13">
    <source>
        <dbReference type="EMBL" id="MEE3851055.1"/>
    </source>
</evidence>
<dbReference type="InterPro" id="IPR041916">
    <property type="entry name" value="Anti_sigma_zinc_sf"/>
</dbReference>
<evidence type="ECO:0000256" key="2">
    <source>
        <dbReference type="ARBA" id="ARBA00022475"/>
    </source>
</evidence>
<sequence length="268" mass="28084">MPDTDWLDDHIELYAVAVLPPAEYERVEQELRGLTDVERRIYDARIAETRAAMADLASSYAVDAPADLRDRVLDHVFTTPGGRESTRPDGGGVPDRVDDGDVPAAIPIDRARRRSRAAIVAAAAVAVVVALGAGVLIGRGTAPEPAAPTVTAAQQQVLDVLSAPDAQLSAQELQDDRGTISVVTSRETDQAVALLRDLDNPIPADREFQLWLVADEEQPVSAGLIPSGGGDSPTVVENLGSATVLAVTVEPAGGSPQPTTPILAQVAL</sequence>
<gene>
    <name evidence="13" type="ORF">VZC37_11975</name>
</gene>
<protein>
    <recommendedName>
        <fullName evidence="9">Regulator of SigK</fullName>
    </recommendedName>
    <alternativeName>
        <fullName evidence="8">Sigma-K anti-sigma factor RskA</fullName>
    </alternativeName>
</protein>
<dbReference type="InterPro" id="IPR018764">
    <property type="entry name" value="RskA_C"/>
</dbReference>
<dbReference type="InterPro" id="IPR051474">
    <property type="entry name" value="Anti-sigma-K/W_factor"/>
</dbReference>
<dbReference type="EMBL" id="JAZDUF010000003">
    <property type="protein sequence ID" value="MEE3851055.1"/>
    <property type="molecule type" value="Genomic_DNA"/>
</dbReference>
<proteinExistence type="predicted"/>
<feature type="transmembrane region" description="Helical" evidence="11">
    <location>
        <begin position="117"/>
        <end position="138"/>
    </location>
</feature>